<evidence type="ECO:0000256" key="5">
    <source>
        <dbReference type="SAM" id="Coils"/>
    </source>
</evidence>
<dbReference type="Proteomes" id="UP001190700">
    <property type="component" value="Unassembled WGS sequence"/>
</dbReference>
<keyword evidence="8" id="KW-1185">Reference proteome</keyword>
<evidence type="ECO:0000313" key="8">
    <source>
        <dbReference type="Proteomes" id="UP001190700"/>
    </source>
</evidence>
<evidence type="ECO:0000256" key="3">
    <source>
        <dbReference type="ARBA" id="ARBA00022833"/>
    </source>
</evidence>
<proteinExistence type="predicted"/>
<keyword evidence="1" id="KW-0479">Metal-binding</keyword>
<gene>
    <name evidence="7" type="ORF">CYMTET_46198</name>
</gene>
<feature type="domain" description="RING-type" evidence="6">
    <location>
        <begin position="35"/>
        <end position="80"/>
    </location>
</feature>
<evidence type="ECO:0000256" key="2">
    <source>
        <dbReference type="ARBA" id="ARBA00022771"/>
    </source>
</evidence>
<dbReference type="InterPro" id="IPR017907">
    <property type="entry name" value="Znf_RING_CS"/>
</dbReference>
<protein>
    <recommendedName>
        <fullName evidence="6">RING-type domain-containing protein</fullName>
    </recommendedName>
</protein>
<reference evidence="7 8" key="1">
    <citation type="journal article" date="2015" name="Genome Biol. Evol.">
        <title>Comparative Genomics of a Bacterivorous Green Alga Reveals Evolutionary Causalities and Consequences of Phago-Mixotrophic Mode of Nutrition.</title>
        <authorList>
            <person name="Burns J.A."/>
            <person name="Paasch A."/>
            <person name="Narechania A."/>
            <person name="Kim E."/>
        </authorList>
    </citation>
    <scope>NUCLEOTIDE SEQUENCE [LARGE SCALE GENOMIC DNA]</scope>
    <source>
        <strain evidence="7 8">PLY_AMNH</strain>
    </source>
</reference>
<dbReference type="Gene3D" id="3.30.40.10">
    <property type="entry name" value="Zinc/RING finger domain, C3HC4 (zinc finger)"/>
    <property type="match status" value="1"/>
</dbReference>
<evidence type="ECO:0000313" key="7">
    <source>
        <dbReference type="EMBL" id="KAK3244185.1"/>
    </source>
</evidence>
<organism evidence="7 8">
    <name type="scientific">Cymbomonas tetramitiformis</name>
    <dbReference type="NCBI Taxonomy" id="36881"/>
    <lineage>
        <taxon>Eukaryota</taxon>
        <taxon>Viridiplantae</taxon>
        <taxon>Chlorophyta</taxon>
        <taxon>Pyramimonadophyceae</taxon>
        <taxon>Pyramimonadales</taxon>
        <taxon>Pyramimonadaceae</taxon>
        <taxon>Cymbomonas</taxon>
    </lineage>
</organism>
<evidence type="ECO:0000256" key="4">
    <source>
        <dbReference type="PROSITE-ProRule" id="PRU00175"/>
    </source>
</evidence>
<evidence type="ECO:0000256" key="1">
    <source>
        <dbReference type="ARBA" id="ARBA00022723"/>
    </source>
</evidence>
<feature type="coiled-coil region" evidence="5">
    <location>
        <begin position="145"/>
        <end position="175"/>
    </location>
</feature>
<dbReference type="EMBL" id="LGRX02032165">
    <property type="protein sequence ID" value="KAK3244185.1"/>
    <property type="molecule type" value="Genomic_DNA"/>
</dbReference>
<dbReference type="InterPro" id="IPR013083">
    <property type="entry name" value="Znf_RING/FYVE/PHD"/>
</dbReference>
<keyword evidence="3" id="KW-0862">Zinc</keyword>
<comment type="caution">
    <text evidence="7">The sequence shown here is derived from an EMBL/GenBank/DDBJ whole genome shotgun (WGS) entry which is preliminary data.</text>
</comment>
<dbReference type="GO" id="GO:0008270">
    <property type="term" value="F:zinc ion binding"/>
    <property type="evidence" value="ECO:0007669"/>
    <property type="project" value="UniProtKB-KW"/>
</dbReference>
<dbReference type="InterPro" id="IPR001841">
    <property type="entry name" value="Znf_RING"/>
</dbReference>
<dbReference type="PROSITE" id="PS50089">
    <property type="entry name" value="ZF_RING_2"/>
    <property type="match status" value="1"/>
</dbReference>
<dbReference type="AlphaFoldDB" id="A0AAE0BYH1"/>
<dbReference type="PROSITE" id="PS00518">
    <property type="entry name" value="ZF_RING_1"/>
    <property type="match status" value="1"/>
</dbReference>
<sequence length="265" mass="29990">MQLNMDDIDTVTEKVDADRIDHEENDLLDVLAFTCAVCTSVVLPTYGFGLFTEGQTCQHLYCKDCLMGALAVQKRCPKCRADIVKGPNCAGLGELEAYLRPFTALEKRTVNKMFAKCVAWESGCSEKMKVEDISVHENQCVWKKLAEQQSKIAEQQSLLSKLAESEADKESLQELCNVLVVTGNEHKRTLSGFYDGCLEGMQEGIIPHKTLGLVDINLITTAYEQRYGIRPDHRWFTHPLMVYACRYGTRPDHRWFTHPLMVSSM</sequence>
<keyword evidence="5" id="KW-0175">Coiled coil</keyword>
<evidence type="ECO:0000259" key="6">
    <source>
        <dbReference type="PROSITE" id="PS50089"/>
    </source>
</evidence>
<name>A0AAE0BYH1_9CHLO</name>
<keyword evidence="2 4" id="KW-0863">Zinc-finger</keyword>
<dbReference type="SUPFAM" id="SSF57850">
    <property type="entry name" value="RING/U-box"/>
    <property type="match status" value="1"/>
</dbReference>
<accession>A0AAE0BYH1</accession>